<accession>A0ACC3DC13</accession>
<comment type="caution">
    <text evidence="1">The sequence shown here is derived from an EMBL/GenBank/DDBJ whole genome shotgun (WGS) entry which is preliminary data.</text>
</comment>
<sequence>MATITETITDSASTSSSRSGNLLKKYGFGADQVPTDSPRPYKDTIQRIASSDGADKIVSALKQDGGVIVENFLSAELAQRLNEDLDPQLDDMYVGCMDPATMAIDSVKEFHGLNTKRFTNLVTRSKVWREEVIETDLAYDILDKVYREESGSFWQSTAQVIELGPKSAAQVLHHDGANLVPFWLLGPDGPEFHINMLIAMSDTTEENGATRVIPGSHKWNLFDLGDSSMTVPATMKKGDALVFDCRLVHGGGENKTDKNRRMIAWTFCPGYITPEEAAPLVVPREIAKGLSYRAQKILGFRSQYVKGAAGLWMTDMNEVGNCIGMDK</sequence>
<dbReference type="EMBL" id="JAWDJW010006364">
    <property type="protein sequence ID" value="KAK3065097.1"/>
    <property type="molecule type" value="Genomic_DNA"/>
</dbReference>
<proteinExistence type="predicted"/>
<reference evidence="1" key="1">
    <citation type="submission" date="2024-09" db="EMBL/GenBank/DDBJ databases">
        <title>Black Yeasts Isolated from many extreme environments.</title>
        <authorList>
            <person name="Coleine C."/>
            <person name="Stajich J.E."/>
            <person name="Selbmann L."/>
        </authorList>
    </citation>
    <scope>NUCLEOTIDE SEQUENCE</scope>
    <source>
        <strain evidence="1">CCFEE 5737</strain>
    </source>
</reference>
<name>A0ACC3DC13_9PEZI</name>
<dbReference type="Proteomes" id="UP001186974">
    <property type="component" value="Unassembled WGS sequence"/>
</dbReference>
<evidence type="ECO:0000313" key="2">
    <source>
        <dbReference type="Proteomes" id="UP001186974"/>
    </source>
</evidence>
<protein>
    <submittedName>
        <fullName evidence="1">Uncharacterized protein</fullName>
    </submittedName>
</protein>
<gene>
    <name evidence="1" type="ORF">LTS18_010804</name>
</gene>
<keyword evidence="2" id="KW-1185">Reference proteome</keyword>
<evidence type="ECO:0000313" key="1">
    <source>
        <dbReference type="EMBL" id="KAK3065097.1"/>
    </source>
</evidence>
<organism evidence="1 2">
    <name type="scientific">Coniosporium uncinatum</name>
    <dbReference type="NCBI Taxonomy" id="93489"/>
    <lineage>
        <taxon>Eukaryota</taxon>
        <taxon>Fungi</taxon>
        <taxon>Dikarya</taxon>
        <taxon>Ascomycota</taxon>
        <taxon>Pezizomycotina</taxon>
        <taxon>Dothideomycetes</taxon>
        <taxon>Dothideomycetes incertae sedis</taxon>
        <taxon>Coniosporium</taxon>
    </lineage>
</organism>